<sequence>MTSPTFIHELPEQLLMQMTPEEIEQCIKAEQLYYQHKPKTIYYLAVNGAKSKNGGLVKATSQYKVDGLAVARVGDEVIYADGTTSKIISGAGVACIVEGASVALIGSRLENGDEIIDSPDTSVRFQIFKDQPTPKGFLEH</sequence>
<evidence type="ECO:0000313" key="2">
    <source>
        <dbReference type="Proteomes" id="UP000245974"/>
    </source>
</evidence>
<dbReference type="AlphaFoldDB" id="A0A2U3MW67"/>
<organism evidence="1 2">
    <name type="scientific">Acinetobacter stercoris</name>
    <dbReference type="NCBI Taxonomy" id="2126983"/>
    <lineage>
        <taxon>Bacteria</taxon>
        <taxon>Pseudomonadati</taxon>
        <taxon>Pseudomonadota</taxon>
        <taxon>Gammaproteobacteria</taxon>
        <taxon>Moraxellales</taxon>
        <taxon>Moraxellaceae</taxon>
        <taxon>Acinetobacter</taxon>
    </lineage>
</organism>
<dbReference type="OrthoDB" id="6899605at2"/>
<evidence type="ECO:0008006" key="3">
    <source>
        <dbReference type="Google" id="ProtNLM"/>
    </source>
</evidence>
<name>A0A2U3MW67_9GAMM</name>
<accession>A0A2U3MW67</accession>
<dbReference type="InParanoid" id="A0A2U3MW67"/>
<proteinExistence type="predicted"/>
<protein>
    <recommendedName>
        <fullName evidence="3">PAAR domain-containing protein</fullName>
    </recommendedName>
</protein>
<gene>
    <name evidence="1" type="ORF">KPC_0856</name>
</gene>
<evidence type="ECO:0000313" key="1">
    <source>
        <dbReference type="EMBL" id="SPL69678.1"/>
    </source>
</evidence>
<dbReference type="Pfam" id="PF05488">
    <property type="entry name" value="PAAR_motif"/>
    <property type="match status" value="1"/>
</dbReference>
<dbReference type="RefSeq" id="WP_121973198.1">
    <property type="nucleotide sequence ID" value="NZ_OOGT01000025.1"/>
</dbReference>
<dbReference type="InterPro" id="IPR008727">
    <property type="entry name" value="PAAR_motif"/>
</dbReference>
<dbReference type="Proteomes" id="UP000245974">
    <property type="component" value="Unassembled WGS sequence"/>
</dbReference>
<reference evidence="2" key="1">
    <citation type="submission" date="2018-03" db="EMBL/GenBank/DDBJ databases">
        <authorList>
            <person name="Blom J."/>
        </authorList>
    </citation>
    <scope>NUCLEOTIDE SEQUENCE [LARGE SCALE GENOMIC DNA]</scope>
    <source>
        <strain evidence="2">KPC-SM-21</strain>
    </source>
</reference>
<dbReference type="EMBL" id="OOGT01000025">
    <property type="protein sequence ID" value="SPL69678.1"/>
    <property type="molecule type" value="Genomic_DNA"/>
</dbReference>
<keyword evidence="2" id="KW-1185">Reference proteome</keyword>